<dbReference type="Proteomes" id="UP000800041">
    <property type="component" value="Unassembled WGS sequence"/>
</dbReference>
<comment type="similarity">
    <text evidence="10">Belongs to the DHHC palmitoyltransferase family.</text>
</comment>
<dbReference type="GO" id="GO:0005794">
    <property type="term" value="C:Golgi apparatus"/>
    <property type="evidence" value="ECO:0007669"/>
    <property type="project" value="TreeGrafter"/>
</dbReference>
<dbReference type="GO" id="GO:0019706">
    <property type="term" value="F:protein-cysteine S-palmitoyltransferase activity"/>
    <property type="evidence" value="ECO:0007669"/>
    <property type="project" value="UniProtKB-EC"/>
</dbReference>
<dbReference type="PANTHER" id="PTHR22883">
    <property type="entry name" value="ZINC FINGER DHHC DOMAIN CONTAINING PROTEIN"/>
    <property type="match status" value="1"/>
</dbReference>
<evidence type="ECO:0000256" key="9">
    <source>
        <dbReference type="ARBA" id="ARBA00048048"/>
    </source>
</evidence>
<protein>
    <recommendedName>
        <fullName evidence="10">Palmitoyltransferase</fullName>
        <ecNumber evidence="10">2.3.1.225</ecNumber>
    </recommendedName>
</protein>
<dbReference type="GO" id="GO:0016020">
    <property type="term" value="C:membrane"/>
    <property type="evidence" value="ECO:0007669"/>
    <property type="project" value="UniProtKB-SubCell"/>
</dbReference>
<feature type="transmembrane region" description="Helical" evidence="10">
    <location>
        <begin position="7"/>
        <end position="26"/>
    </location>
</feature>
<gene>
    <name evidence="12" type="ORF">K402DRAFT_425303</name>
</gene>
<dbReference type="GO" id="GO:0005783">
    <property type="term" value="C:endoplasmic reticulum"/>
    <property type="evidence" value="ECO:0007669"/>
    <property type="project" value="TreeGrafter"/>
</dbReference>
<feature type="transmembrane region" description="Helical" evidence="10">
    <location>
        <begin position="79"/>
        <end position="97"/>
    </location>
</feature>
<dbReference type="PANTHER" id="PTHR22883:SF480">
    <property type="entry name" value="PALMITOYLTRANSFERASE SWF1"/>
    <property type="match status" value="1"/>
</dbReference>
<evidence type="ECO:0000256" key="1">
    <source>
        <dbReference type="ARBA" id="ARBA00004141"/>
    </source>
</evidence>
<accession>A0A6G1GKV7</accession>
<dbReference type="PROSITE" id="PS50216">
    <property type="entry name" value="DHHC"/>
    <property type="match status" value="1"/>
</dbReference>
<keyword evidence="7" id="KW-0449">Lipoprotein</keyword>
<feature type="domain" description="Palmitoyltransferase DHHC" evidence="11">
    <location>
        <begin position="157"/>
        <end position="319"/>
    </location>
</feature>
<organism evidence="12 13">
    <name type="scientific">Aulographum hederae CBS 113979</name>
    <dbReference type="NCBI Taxonomy" id="1176131"/>
    <lineage>
        <taxon>Eukaryota</taxon>
        <taxon>Fungi</taxon>
        <taxon>Dikarya</taxon>
        <taxon>Ascomycota</taxon>
        <taxon>Pezizomycotina</taxon>
        <taxon>Dothideomycetes</taxon>
        <taxon>Pleosporomycetidae</taxon>
        <taxon>Aulographales</taxon>
        <taxon>Aulographaceae</taxon>
    </lineage>
</organism>
<evidence type="ECO:0000256" key="2">
    <source>
        <dbReference type="ARBA" id="ARBA00022679"/>
    </source>
</evidence>
<dbReference type="EMBL" id="ML977197">
    <property type="protein sequence ID" value="KAF1981551.1"/>
    <property type="molecule type" value="Genomic_DNA"/>
</dbReference>
<dbReference type="AlphaFoldDB" id="A0A6G1GKV7"/>
<evidence type="ECO:0000256" key="8">
    <source>
        <dbReference type="ARBA" id="ARBA00023315"/>
    </source>
</evidence>
<dbReference type="EC" id="2.3.1.225" evidence="10"/>
<name>A0A6G1GKV7_9PEZI</name>
<evidence type="ECO:0000256" key="4">
    <source>
        <dbReference type="ARBA" id="ARBA00022989"/>
    </source>
</evidence>
<sequence length="413" mass="46834">MSLIRNVALFVLTITFFTFVAFFGRLPGLRNTPIGFLHRVLWLHIPSACRSIDGKLTGGRITRSSRDLGNHLINNKHPVILAFFLGLVTASAALFLSSSWQLLPLFHKFLVPVILSLPYLFTYLSASMRVNPDLHVTPSNHAIQVSKFPYDHILYHPDNNCRTCNMEKPARSKHCSICRACVARCDHHCVWVNNCLGHGNYKYFLYLLLSTSILLAYGSYLCYMVLSPQVKEITRRYPNSVRVHVPNTSGNFMQNIMANTTSKFFRGIDVLSIALQLGGVSVAGVGLLAVLTAPLPFALLVYHVYLIWAGMTTNESGKWDDWKEDMRDGCVFLGDLKPFGDATDTIRRDGTTWPLEPTQFLVRTRDGQPPRKLPKEIEKMVVEGSFRRCYHLNYVNNIYDLGFWDNLLEVLID</sequence>
<evidence type="ECO:0000259" key="11">
    <source>
        <dbReference type="Pfam" id="PF01529"/>
    </source>
</evidence>
<comment type="catalytic activity">
    <reaction evidence="9 10">
        <text>L-cysteinyl-[protein] + hexadecanoyl-CoA = S-hexadecanoyl-L-cysteinyl-[protein] + CoA</text>
        <dbReference type="Rhea" id="RHEA:36683"/>
        <dbReference type="Rhea" id="RHEA-COMP:10131"/>
        <dbReference type="Rhea" id="RHEA-COMP:11032"/>
        <dbReference type="ChEBI" id="CHEBI:29950"/>
        <dbReference type="ChEBI" id="CHEBI:57287"/>
        <dbReference type="ChEBI" id="CHEBI:57379"/>
        <dbReference type="ChEBI" id="CHEBI:74151"/>
        <dbReference type="EC" id="2.3.1.225"/>
    </reaction>
</comment>
<dbReference type="OrthoDB" id="9909019at2759"/>
<feature type="transmembrane region" description="Helical" evidence="10">
    <location>
        <begin position="109"/>
        <end position="126"/>
    </location>
</feature>
<dbReference type="GO" id="GO:0006612">
    <property type="term" value="P:protein targeting to membrane"/>
    <property type="evidence" value="ECO:0007669"/>
    <property type="project" value="TreeGrafter"/>
</dbReference>
<comment type="domain">
    <text evidence="10">The DHHC domain is required for palmitoyltransferase activity.</text>
</comment>
<comment type="subcellular location">
    <subcellularLocation>
        <location evidence="1">Membrane</location>
        <topology evidence="1">Multi-pass membrane protein</topology>
    </subcellularLocation>
</comment>
<evidence type="ECO:0000313" key="12">
    <source>
        <dbReference type="EMBL" id="KAF1981551.1"/>
    </source>
</evidence>
<proteinExistence type="inferred from homology"/>
<keyword evidence="6" id="KW-0564">Palmitate</keyword>
<dbReference type="Pfam" id="PF01529">
    <property type="entry name" value="DHHC"/>
    <property type="match status" value="1"/>
</dbReference>
<keyword evidence="3 10" id="KW-0812">Transmembrane</keyword>
<feature type="transmembrane region" description="Helical" evidence="10">
    <location>
        <begin position="270"/>
        <end position="291"/>
    </location>
</feature>
<keyword evidence="2 10" id="KW-0808">Transferase</keyword>
<evidence type="ECO:0000256" key="10">
    <source>
        <dbReference type="RuleBase" id="RU079119"/>
    </source>
</evidence>
<evidence type="ECO:0000256" key="6">
    <source>
        <dbReference type="ARBA" id="ARBA00023139"/>
    </source>
</evidence>
<keyword evidence="4 10" id="KW-1133">Transmembrane helix</keyword>
<evidence type="ECO:0000256" key="7">
    <source>
        <dbReference type="ARBA" id="ARBA00023288"/>
    </source>
</evidence>
<keyword evidence="5 10" id="KW-0472">Membrane</keyword>
<keyword evidence="13" id="KW-1185">Reference proteome</keyword>
<reference evidence="12" key="1">
    <citation type="journal article" date="2020" name="Stud. Mycol.">
        <title>101 Dothideomycetes genomes: a test case for predicting lifestyles and emergence of pathogens.</title>
        <authorList>
            <person name="Haridas S."/>
            <person name="Albert R."/>
            <person name="Binder M."/>
            <person name="Bloem J."/>
            <person name="Labutti K."/>
            <person name="Salamov A."/>
            <person name="Andreopoulos B."/>
            <person name="Baker S."/>
            <person name="Barry K."/>
            <person name="Bills G."/>
            <person name="Bluhm B."/>
            <person name="Cannon C."/>
            <person name="Castanera R."/>
            <person name="Culley D."/>
            <person name="Daum C."/>
            <person name="Ezra D."/>
            <person name="Gonzalez J."/>
            <person name="Henrissat B."/>
            <person name="Kuo A."/>
            <person name="Liang C."/>
            <person name="Lipzen A."/>
            <person name="Lutzoni F."/>
            <person name="Magnuson J."/>
            <person name="Mondo S."/>
            <person name="Nolan M."/>
            <person name="Ohm R."/>
            <person name="Pangilinan J."/>
            <person name="Park H.-J."/>
            <person name="Ramirez L."/>
            <person name="Alfaro M."/>
            <person name="Sun H."/>
            <person name="Tritt A."/>
            <person name="Yoshinaga Y."/>
            <person name="Zwiers L.-H."/>
            <person name="Turgeon B."/>
            <person name="Goodwin S."/>
            <person name="Spatafora J."/>
            <person name="Crous P."/>
            <person name="Grigoriev I."/>
        </authorList>
    </citation>
    <scope>NUCLEOTIDE SEQUENCE</scope>
    <source>
        <strain evidence="12">CBS 113979</strain>
    </source>
</reference>
<evidence type="ECO:0000256" key="3">
    <source>
        <dbReference type="ARBA" id="ARBA00022692"/>
    </source>
</evidence>
<evidence type="ECO:0000256" key="5">
    <source>
        <dbReference type="ARBA" id="ARBA00023136"/>
    </source>
</evidence>
<dbReference type="InterPro" id="IPR001594">
    <property type="entry name" value="Palmitoyltrfase_DHHC"/>
</dbReference>
<keyword evidence="8 10" id="KW-0012">Acyltransferase</keyword>
<evidence type="ECO:0000313" key="13">
    <source>
        <dbReference type="Proteomes" id="UP000800041"/>
    </source>
</evidence>
<feature type="transmembrane region" description="Helical" evidence="10">
    <location>
        <begin position="203"/>
        <end position="226"/>
    </location>
</feature>
<dbReference type="InterPro" id="IPR039859">
    <property type="entry name" value="PFA4/ZDH16/20/ERF2-like"/>
</dbReference>